<evidence type="ECO:0000313" key="4">
    <source>
        <dbReference type="Proteomes" id="UP000094094"/>
    </source>
</evidence>
<feature type="transmembrane region" description="Helical" evidence="2">
    <location>
        <begin position="42"/>
        <end position="65"/>
    </location>
</feature>
<feature type="region of interest" description="Disordered" evidence="1">
    <location>
        <begin position="64"/>
        <end position="86"/>
    </location>
</feature>
<dbReference type="KEGG" id="slc:SL103_22400"/>
<keyword evidence="2" id="KW-0472">Membrane</keyword>
<organism evidence="3 4">
    <name type="scientific">Streptomyces lydicus</name>
    <dbReference type="NCBI Taxonomy" id="47763"/>
    <lineage>
        <taxon>Bacteria</taxon>
        <taxon>Bacillati</taxon>
        <taxon>Actinomycetota</taxon>
        <taxon>Actinomycetes</taxon>
        <taxon>Kitasatosporales</taxon>
        <taxon>Streptomycetaceae</taxon>
        <taxon>Streptomyces</taxon>
    </lineage>
</organism>
<evidence type="ECO:0000313" key="3">
    <source>
        <dbReference type="EMBL" id="AOP48619.1"/>
    </source>
</evidence>
<evidence type="ECO:0008006" key="5">
    <source>
        <dbReference type="Google" id="ProtNLM"/>
    </source>
</evidence>
<keyword evidence="4" id="KW-1185">Reference proteome</keyword>
<gene>
    <name evidence="3" type="ORF">SL103_22400</name>
</gene>
<keyword evidence="2" id="KW-1133">Transmembrane helix</keyword>
<accession>A0A1D7VPE1</accession>
<evidence type="ECO:0000256" key="2">
    <source>
        <dbReference type="SAM" id="Phobius"/>
    </source>
</evidence>
<protein>
    <recommendedName>
        <fullName evidence="5">Signal peptidase II</fullName>
    </recommendedName>
</protein>
<evidence type="ECO:0000256" key="1">
    <source>
        <dbReference type="SAM" id="MobiDB-lite"/>
    </source>
</evidence>
<dbReference type="Proteomes" id="UP000094094">
    <property type="component" value="Chromosome"/>
</dbReference>
<keyword evidence="2" id="KW-0812">Transmembrane</keyword>
<name>A0A1D7VPE1_9ACTN</name>
<proteinExistence type="predicted"/>
<reference evidence="3 4" key="1">
    <citation type="submission" date="2016-09" db="EMBL/GenBank/DDBJ databases">
        <title>Complete genome sequencing of Streptomyces lydicus 103 and metabolic pathways analysis of antibiotic biosynthesis.</title>
        <authorList>
            <person name="Jia N."/>
            <person name="Ding M.-Z."/>
            <person name="Gao F."/>
            <person name="Yuan Y.-J."/>
        </authorList>
    </citation>
    <scope>NUCLEOTIDE SEQUENCE [LARGE SCALE GENOMIC DNA]</scope>
    <source>
        <strain evidence="3 4">103</strain>
    </source>
</reference>
<dbReference type="EMBL" id="CP017157">
    <property type="protein sequence ID" value="AOP48619.1"/>
    <property type="molecule type" value="Genomic_DNA"/>
</dbReference>
<dbReference type="AlphaFoldDB" id="A0A1D7VPE1"/>
<sequence>MAASVLAYGLDLGSKLVAVARWEGHEPVDVVGHVAVFNLADSALVCGGALVVLLSFLGASLDGSAPRDRQARGMRAPRWAAPGPKA</sequence>